<name>A0A343TMF2_9EURY</name>
<keyword evidence="4" id="KW-1185">Reference proteome</keyword>
<reference evidence="4" key="1">
    <citation type="submission" date="2017-11" db="EMBL/GenBank/DDBJ databases">
        <title>Phenotypic and genomic properties of facultatively anaerobic sulfur-reducing natronoarchaea from hypersaline soda lakes.</title>
        <authorList>
            <person name="Sorokin D.Y."/>
            <person name="Kublanov I.V."/>
            <person name="Roman P."/>
            <person name="Sinninghe Damste J.S."/>
            <person name="Golyshin P.N."/>
            <person name="Rojo D."/>
            <person name="Ciordia S."/>
            <person name="Mena M.D.C."/>
            <person name="Ferrer M."/>
            <person name="Messina E."/>
            <person name="Smedile F."/>
            <person name="La Spada G."/>
            <person name="La Cono V."/>
            <person name="Yakimov M.M."/>
        </authorList>
    </citation>
    <scope>NUCLEOTIDE SEQUENCE [LARGE SCALE GENOMIC DNA]</scope>
    <source>
        <strain evidence="4">AArc-Sl</strain>
    </source>
</reference>
<dbReference type="SUPFAM" id="SSF49373">
    <property type="entry name" value="Invasin/intimin cell-adhesion fragments"/>
    <property type="match status" value="1"/>
</dbReference>
<evidence type="ECO:0000256" key="2">
    <source>
        <dbReference type="SAM" id="Phobius"/>
    </source>
</evidence>
<dbReference type="InterPro" id="IPR008964">
    <property type="entry name" value="Invasin/intimin_cell_adhesion"/>
</dbReference>
<feature type="transmembrane region" description="Helical" evidence="2">
    <location>
        <begin position="396"/>
        <end position="415"/>
    </location>
</feature>
<dbReference type="InterPro" id="IPR008969">
    <property type="entry name" value="CarboxyPept-like_regulatory"/>
</dbReference>
<protein>
    <recommendedName>
        <fullName evidence="5">PGF-CTERM sorting domain-containing protein</fullName>
    </recommendedName>
</protein>
<feature type="compositionally biased region" description="Pro residues" evidence="1">
    <location>
        <begin position="372"/>
        <end position="390"/>
    </location>
</feature>
<feature type="region of interest" description="Disordered" evidence="1">
    <location>
        <begin position="366"/>
        <end position="396"/>
    </location>
</feature>
<dbReference type="EMBL" id="CP025066">
    <property type="protein sequence ID" value="AUX10274.1"/>
    <property type="molecule type" value="Genomic_DNA"/>
</dbReference>
<keyword evidence="2" id="KW-0472">Membrane</keyword>
<evidence type="ECO:0000313" key="4">
    <source>
        <dbReference type="Proteomes" id="UP000263012"/>
    </source>
</evidence>
<dbReference type="Gene3D" id="2.60.40.10">
    <property type="entry name" value="Immunoglobulins"/>
    <property type="match status" value="1"/>
</dbReference>
<keyword evidence="2" id="KW-1133">Transmembrane helix</keyword>
<dbReference type="Gene3D" id="2.60.40.1120">
    <property type="entry name" value="Carboxypeptidase-like, regulatory domain"/>
    <property type="match status" value="2"/>
</dbReference>
<evidence type="ECO:0000256" key="1">
    <source>
        <dbReference type="SAM" id="MobiDB-lite"/>
    </source>
</evidence>
<sequence>MFGIEDDVMTSIRVWAVAGIAVLAVVGIGVIAAADGGAAQDDVVALTVTVEDRDGNPVGGADLTATWEDGETTATTASNGRAFVDVQRGADVEIEVEHDEYVRNTPLLVENATERDVTVDVARQGGIVVTTTHDGTPVDNVSVTVRKDRVRIVDGETTAAGEFDSGVIEQGEYTVSVVKQGYFQQTHEITVDGDVTHEFELRRGSVLLSIQLADDYYEEPRPIEGAQIDVEDIGTVTTLSDGEATVRVPVNAWLAVTADREGYSPTSQSVRIREVNRNVTMMTNREPTLTVEPSNERIVSGERLTVTVLDEYEDPAEGATIRVDGQDVGETVDDGTATFRLEGPSQREIVAVRDGIESEPVTVRVVADETPTPTPTATPTPTETPTPEPTPTEAEGAGFGVAIGIAALVASLLVLRRFDD</sequence>
<dbReference type="AlphaFoldDB" id="A0A343TMF2"/>
<keyword evidence="2" id="KW-0812">Transmembrane</keyword>
<dbReference type="InterPro" id="IPR013783">
    <property type="entry name" value="Ig-like_fold"/>
</dbReference>
<gene>
    <name evidence="3" type="ORF">AArcSl_2655</name>
</gene>
<organism evidence="3 4">
    <name type="scientific">Halalkaliarchaeum desulfuricum</name>
    <dbReference type="NCBI Taxonomy" id="2055893"/>
    <lineage>
        <taxon>Archaea</taxon>
        <taxon>Methanobacteriati</taxon>
        <taxon>Methanobacteriota</taxon>
        <taxon>Stenosarchaea group</taxon>
        <taxon>Halobacteria</taxon>
        <taxon>Halobacteriales</taxon>
        <taxon>Haloferacaceae</taxon>
        <taxon>Halalkaliarchaeum</taxon>
    </lineage>
</organism>
<proteinExistence type="predicted"/>
<accession>A0A343TMF2</accession>
<evidence type="ECO:0000313" key="3">
    <source>
        <dbReference type="EMBL" id="AUX10274.1"/>
    </source>
</evidence>
<dbReference type="Proteomes" id="UP000263012">
    <property type="component" value="Chromosome"/>
</dbReference>
<dbReference type="SUPFAM" id="SSF49464">
    <property type="entry name" value="Carboxypeptidase regulatory domain-like"/>
    <property type="match status" value="1"/>
</dbReference>
<dbReference type="KEGG" id="hdf:AArcSl_2655"/>
<evidence type="ECO:0008006" key="5">
    <source>
        <dbReference type="Google" id="ProtNLM"/>
    </source>
</evidence>
<feature type="transmembrane region" description="Helical" evidence="2">
    <location>
        <begin position="12"/>
        <end position="34"/>
    </location>
</feature>